<feature type="domain" description="N-acetyltransferase" evidence="4">
    <location>
        <begin position="5"/>
        <end position="157"/>
    </location>
</feature>
<keyword evidence="6" id="KW-1185">Reference proteome</keyword>
<evidence type="ECO:0000313" key="6">
    <source>
        <dbReference type="Proteomes" id="UP000032430"/>
    </source>
</evidence>
<dbReference type="GO" id="GO:0008080">
    <property type="term" value="F:N-acetyltransferase activity"/>
    <property type="evidence" value="ECO:0007669"/>
    <property type="project" value="UniProtKB-ARBA"/>
</dbReference>
<evidence type="ECO:0000256" key="3">
    <source>
        <dbReference type="ARBA" id="ARBA00023315"/>
    </source>
</evidence>
<reference evidence="6" key="1">
    <citation type="submission" date="2014-09" db="EMBL/GenBank/DDBJ databases">
        <authorList>
            <person name="Gomez-Valero L."/>
        </authorList>
    </citation>
    <scope>NUCLEOTIDE SEQUENCE [LARGE SCALE GENOMIC DNA]</scope>
    <source>
        <strain evidence="6">ATCC700992</strain>
    </source>
</reference>
<dbReference type="CDD" id="cd04301">
    <property type="entry name" value="NAT_SF"/>
    <property type="match status" value="1"/>
</dbReference>
<dbReference type="Proteomes" id="UP000032430">
    <property type="component" value="Chromosome I"/>
</dbReference>
<name>A0A098G7A9_9GAMM</name>
<dbReference type="RefSeq" id="WP_045096302.1">
    <property type="nucleotide sequence ID" value="NZ_LN614827.1"/>
</dbReference>
<dbReference type="AlphaFoldDB" id="A0A098G7A9"/>
<dbReference type="Pfam" id="PF00583">
    <property type="entry name" value="Acetyltransf_1"/>
    <property type="match status" value="1"/>
</dbReference>
<organism evidence="5 6">
    <name type="scientific">Legionella fallonii LLAP-10</name>
    <dbReference type="NCBI Taxonomy" id="1212491"/>
    <lineage>
        <taxon>Bacteria</taxon>
        <taxon>Pseudomonadati</taxon>
        <taxon>Pseudomonadota</taxon>
        <taxon>Gammaproteobacteria</taxon>
        <taxon>Legionellales</taxon>
        <taxon>Legionellaceae</taxon>
        <taxon>Legionella</taxon>
    </lineage>
</organism>
<keyword evidence="2 5" id="KW-0808">Transferase</keyword>
<dbReference type="OrthoDB" id="9805924at2"/>
<sequence length="161" mass="18340">MNHSIEIRCATISDVPLILQFIKELAEYERLFHEVVATEELLQETLFGAQSHAEVIIGYLDDKAVGFALFFHNFSTFLGKPGIYLEDLYVKPEARGQGVGRIMLAYLAKLAKDRNCGRLEWRVLDWNEAAINFYKSIGAVALDDWIVYRVVDRALDDLANN</sequence>
<evidence type="ECO:0000256" key="1">
    <source>
        <dbReference type="ARBA" id="ARBA00008694"/>
    </source>
</evidence>
<dbReference type="InterPro" id="IPR016181">
    <property type="entry name" value="Acyl_CoA_acyltransferase"/>
</dbReference>
<comment type="similarity">
    <text evidence="1">Belongs to the acetyltransferase family.</text>
</comment>
<dbReference type="EC" id="2.3.1.-" evidence="5"/>
<dbReference type="EMBL" id="LN614827">
    <property type="protein sequence ID" value="CEG57886.1"/>
    <property type="molecule type" value="Genomic_DNA"/>
</dbReference>
<dbReference type="PANTHER" id="PTHR10545">
    <property type="entry name" value="DIAMINE N-ACETYLTRANSFERASE"/>
    <property type="match status" value="1"/>
</dbReference>
<protein>
    <submittedName>
        <fullName evidence="5">N-acetyltransferase ats1</fullName>
        <ecNumber evidence="5">2.3.1.-</ecNumber>
    </submittedName>
</protein>
<dbReference type="InterPro" id="IPR051016">
    <property type="entry name" value="Diverse_Substrate_AcTransf"/>
</dbReference>
<dbReference type="FunFam" id="3.40.630.30:FF:000064">
    <property type="entry name" value="GNAT family acetyltransferase"/>
    <property type="match status" value="1"/>
</dbReference>
<evidence type="ECO:0000256" key="2">
    <source>
        <dbReference type="ARBA" id="ARBA00022679"/>
    </source>
</evidence>
<accession>A0A098G7A9</accession>
<evidence type="ECO:0000259" key="4">
    <source>
        <dbReference type="PROSITE" id="PS51186"/>
    </source>
</evidence>
<dbReference type="Gene3D" id="3.40.630.30">
    <property type="match status" value="1"/>
</dbReference>
<evidence type="ECO:0000313" key="5">
    <source>
        <dbReference type="EMBL" id="CEG57886.1"/>
    </source>
</evidence>
<dbReference type="SUPFAM" id="SSF55729">
    <property type="entry name" value="Acyl-CoA N-acyltransferases (Nat)"/>
    <property type="match status" value="1"/>
</dbReference>
<dbReference type="HOGENOM" id="CLU_013985_41_3_6"/>
<dbReference type="PANTHER" id="PTHR10545:SF29">
    <property type="entry name" value="GH14572P-RELATED"/>
    <property type="match status" value="1"/>
</dbReference>
<gene>
    <name evidence="5" type="primary">ats</name>
    <name evidence="5" type="ORF">LFA_2515</name>
</gene>
<dbReference type="KEGG" id="lfa:LFA_2515"/>
<dbReference type="InterPro" id="IPR000182">
    <property type="entry name" value="GNAT_dom"/>
</dbReference>
<proteinExistence type="inferred from homology"/>
<dbReference type="PROSITE" id="PS51186">
    <property type="entry name" value="GNAT"/>
    <property type="match status" value="1"/>
</dbReference>
<keyword evidence="3 5" id="KW-0012">Acyltransferase</keyword>